<organism evidence="2 3">
    <name type="scientific">Salinimicrobium profundisediminis</name>
    <dbReference type="NCBI Taxonomy" id="2994553"/>
    <lineage>
        <taxon>Bacteria</taxon>
        <taxon>Pseudomonadati</taxon>
        <taxon>Bacteroidota</taxon>
        <taxon>Flavobacteriia</taxon>
        <taxon>Flavobacteriales</taxon>
        <taxon>Flavobacteriaceae</taxon>
        <taxon>Salinimicrobium</taxon>
    </lineage>
</organism>
<dbReference type="InterPro" id="IPR045800">
    <property type="entry name" value="HMBD"/>
</dbReference>
<comment type="caution">
    <text evidence="2">The sequence shown here is derived from an EMBL/GenBank/DDBJ whole genome shotgun (WGS) entry which is preliminary data.</text>
</comment>
<dbReference type="Pfam" id="PF19335">
    <property type="entry name" value="HMBD"/>
    <property type="match status" value="1"/>
</dbReference>
<evidence type="ECO:0000313" key="3">
    <source>
        <dbReference type="Proteomes" id="UP001148482"/>
    </source>
</evidence>
<feature type="domain" description="Heavy metal binding" evidence="1">
    <location>
        <begin position="1"/>
        <end position="22"/>
    </location>
</feature>
<dbReference type="EMBL" id="JAPJDA010000013">
    <property type="protein sequence ID" value="MCX2838324.1"/>
    <property type="molecule type" value="Genomic_DNA"/>
</dbReference>
<dbReference type="Proteomes" id="UP001148482">
    <property type="component" value="Unassembled WGS sequence"/>
</dbReference>
<reference evidence="2" key="1">
    <citation type="submission" date="2022-11" db="EMBL/GenBank/DDBJ databases">
        <title>Salinimicrobium profundisediminis sp. nov., isolated from deep-sea sediment of the Mariana Trench.</title>
        <authorList>
            <person name="Fu H."/>
        </authorList>
    </citation>
    <scope>NUCLEOTIDE SEQUENCE</scope>
    <source>
        <strain evidence="2">MT39</strain>
    </source>
</reference>
<dbReference type="GO" id="GO:0046872">
    <property type="term" value="F:metal ion binding"/>
    <property type="evidence" value="ECO:0007669"/>
    <property type="project" value="InterPro"/>
</dbReference>
<dbReference type="RefSeq" id="WP_265164187.1">
    <property type="nucleotide sequence ID" value="NZ_JAPJDA010000013.1"/>
</dbReference>
<proteinExistence type="predicted"/>
<sequence>MHPKTVEDEMGSCPICGMDLVPMEGGVDGDDKT</sequence>
<gene>
    <name evidence="2" type="ORF">OQ279_09185</name>
</gene>
<dbReference type="AlphaFoldDB" id="A0A9X3I183"/>
<protein>
    <recommendedName>
        <fullName evidence="1">Heavy metal binding domain-containing protein</fullName>
    </recommendedName>
</protein>
<accession>A0A9X3I183</accession>
<evidence type="ECO:0000313" key="2">
    <source>
        <dbReference type="EMBL" id="MCX2838324.1"/>
    </source>
</evidence>
<evidence type="ECO:0000259" key="1">
    <source>
        <dbReference type="Pfam" id="PF19335"/>
    </source>
</evidence>
<name>A0A9X3I183_9FLAO</name>
<keyword evidence="3" id="KW-1185">Reference proteome</keyword>